<dbReference type="STRING" id="1045774.SAMN05421872_101335"/>
<name>A0A1G6J0P3_9ACTN</name>
<accession>A0A1G6J0P3</accession>
<dbReference type="Gene3D" id="1.25.10.10">
    <property type="entry name" value="Leucine-rich Repeat Variant"/>
    <property type="match status" value="1"/>
</dbReference>
<dbReference type="Proteomes" id="UP000199034">
    <property type="component" value="Unassembled WGS sequence"/>
</dbReference>
<sequence>MRELAGHLGEPGAVAVCVDLLGGADPSSYLGEVVYLSGLRVGPGERDAFWFRAWGARGLLHVWTDDAVPAVLAGLGDPDPGVRQAAGRALDRLGERLDLG</sequence>
<protein>
    <recommendedName>
        <fullName evidence="4">HEAT repeat-containing protein</fullName>
    </recommendedName>
</protein>
<gene>
    <name evidence="2" type="ORF">SAMN05421872_101335</name>
</gene>
<reference evidence="2 3" key="1">
    <citation type="submission" date="2016-10" db="EMBL/GenBank/DDBJ databases">
        <authorList>
            <person name="de Groot N.N."/>
        </authorList>
    </citation>
    <scope>NUCLEOTIDE SEQUENCE [LARGE SCALE GENOMIC DNA]</scope>
    <source>
        <strain evidence="2 3">CGMCC 4.6858</strain>
    </source>
</reference>
<organism evidence="2 3">
    <name type="scientific">Nocardioides lianchengensis</name>
    <dbReference type="NCBI Taxonomy" id="1045774"/>
    <lineage>
        <taxon>Bacteria</taxon>
        <taxon>Bacillati</taxon>
        <taxon>Actinomycetota</taxon>
        <taxon>Actinomycetes</taxon>
        <taxon>Propionibacteriales</taxon>
        <taxon>Nocardioidaceae</taxon>
        <taxon>Nocardioides</taxon>
    </lineage>
</organism>
<evidence type="ECO:0008006" key="4">
    <source>
        <dbReference type="Google" id="ProtNLM"/>
    </source>
</evidence>
<dbReference type="EMBL" id="FMZM01000001">
    <property type="protein sequence ID" value="SDC12261.1"/>
    <property type="molecule type" value="Genomic_DNA"/>
</dbReference>
<dbReference type="InterPro" id="IPR000357">
    <property type="entry name" value="HEAT"/>
</dbReference>
<dbReference type="PROSITE" id="PS50077">
    <property type="entry name" value="HEAT_REPEAT"/>
    <property type="match status" value="1"/>
</dbReference>
<dbReference type="InterPro" id="IPR016024">
    <property type="entry name" value="ARM-type_fold"/>
</dbReference>
<evidence type="ECO:0000256" key="1">
    <source>
        <dbReference type="ARBA" id="ARBA00022737"/>
    </source>
</evidence>
<keyword evidence="1" id="KW-0677">Repeat</keyword>
<dbReference type="SUPFAM" id="SSF48371">
    <property type="entry name" value="ARM repeat"/>
    <property type="match status" value="1"/>
</dbReference>
<dbReference type="AlphaFoldDB" id="A0A1G6J0P3"/>
<dbReference type="Pfam" id="PF02985">
    <property type="entry name" value="HEAT"/>
    <property type="match status" value="1"/>
</dbReference>
<keyword evidence="3" id="KW-1185">Reference proteome</keyword>
<evidence type="ECO:0000313" key="3">
    <source>
        <dbReference type="Proteomes" id="UP000199034"/>
    </source>
</evidence>
<proteinExistence type="predicted"/>
<evidence type="ECO:0000313" key="2">
    <source>
        <dbReference type="EMBL" id="SDC12261.1"/>
    </source>
</evidence>
<dbReference type="InterPro" id="IPR011989">
    <property type="entry name" value="ARM-like"/>
</dbReference>
<dbReference type="InterPro" id="IPR021133">
    <property type="entry name" value="HEAT_type_2"/>
</dbReference>